<gene>
    <name evidence="2" type="ORF">RM697_04765</name>
</gene>
<dbReference type="Pfam" id="PF12705">
    <property type="entry name" value="PDDEXK_1"/>
    <property type="match status" value="1"/>
</dbReference>
<dbReference type="SUPFAM" id="SSF52980">
    <property type="entry name" value="Restriction endonuclease-like"/>
    <property type="match status" value="1"/>
</dbReference>
<reference evidence="2 3" key="1">
    <citation type="submission" date="2023-09" db="EMBL/GenBank/DDBJ databases">
        <authorList>
            <person name="Rey-Velasco X."/>
        </authorList>
    </citation>
    <scope>NUCLEOTIDE SEQUENCE [LARGE SCALE GENOMIC DNA]</scope>
    <source>
        <strain evidence="2 3">W332</strain>
    </source>
</reference>
<evidence type="ECO:0000313" key="2">
    <source>
        <dbReference type="EMBL" id="MDT0557944.1"/>
    </source>
</evidence>
<proteinExistence type="predicted"/>
<dbReference type="SUPFAM" id="SSF52540">
    <property type="entry name" value="P-loop containing nucleoside triphosphate hydrolases"/>
    <property type="match status" value="1"/>
</dbReference>
<evidence type="ECO:0000313" key="3">
    <source>
        <dbReference type="Proteomes" id="UP001259492"/>
    </source>
</evidence>
<dbReference type="InterPro" id="IPR038726">
    <property type="entry name" value="PDDEXK_AddAB-type"/>
</dbReference>
<comment type="caution">
    <text evidence="2">The sequence shown here is derived from an EMBL/GenBank/DDBJ whole genome shotgun (WGS) entry which is preliminary data.</text>
</comment>
<dbReference type="InterPro" id="IPR027417">
    <property type="entry name" value="P-loop_NTPase"/>
</dbReference>
<organism evidence="2 3">
    <name type="scientific">Microcosmobacter mediterraneus</name>
    <dbReference type="NCBI Taxonomy" id="3075607"/>
    <lineage>
        <taxon>Bacteria</taxon>
        <taxon>Pseudomonadati</taxon>
        <taxon>Bacteroidota</taxon>
        <taxon>Flavobacteriia</taxon>
        <taxon>Flavobacteriales</taxon>
        <taxon>Flavobacteriaceae</taxon>
        <taxon>Microcosmobacter</taxon>
    </lineage>
</organism>
<dbReference type="Gene3D" id="3.40.50.300">
    <property type="entry name" value="P-loop containing nucleotide triphosphate hydrolases"/>
    <property type="match status" value="1"/>
</dbReference>
<dbReference type="Gene3D" id="3.90.320.10">
    <property type="match status" value="1"/>
</dbReference>
<dbReference type="InterPro" id="IPR011604">
    <property type="entry name" value="PDDEXK-like_dom_sf"/>
</dbReference>
<feature type="domain" description="PD-(D/E)XK endonuclease-like" evidence="1">
    <location>
        <begin position="640"/>
        <end position="913"/>
    </location>
</feature>
<keyword evidence="3" id="KW-1185">Reference proteome</keyword>
<evidence type="ECO:0000259" key="1">
    <source>
        <dbReference type="Pfam" id="PF12705"/>
    </source>
</evidence>
<dbReference type="Gene3D" id="1.10.486.10">
    <property type="entry name" value="PCRA, domain 4"/>
    <property type="match status" value="1"/>
</dbReference>
<dbReference type="EMBL" id="JAVRIA010000002">
    <property type="protein sequence ID" value="MDT0557944.1"/>
    <property type="molecule type" value="Genomic_DNA"/>
</dbReference>
<sequence length="915" mass="105613">MKSFIATVLKDLKSKDQNFSELVFILPSKRAGSYLKKELGNITVKTEFAPQIISIEDFVKDISGLDSITSIESLFYFYKAYLSITKKDQVESFDSVASWAQLLIADFNEIDRFLVESKSIFNYLSSIKEMNSWNLDGEQTDAVKNYLDFWKKIEVYYSVFNDQLLKDSKGHQGLIYRQAIDHLESYVASQQQTLHHVFVGFNALNKAEEILINELLKQDLASIYWDIDSEFLDNKYHDAGLFIRQYKSQWNIFKTKTFNWVSNNYIENKNIKISGCSKEIGQVKYVAEILSNLIKEGDNLESTAIILGDESLLLPLLNSLPKAVNKLNITMGLPLKNSPLSFLFDTLFKIHKKGSDSFYYKDINSILQHPALQSIENFSSLTKHIKEKNITYLSLNYLQVNNFKFNTKLIKLLFSKWNDNPSQALDYMLELVNIIKTNLTKTADKNKVELEFLYNFYTIFNELKSILSKHNYINSIKELHNLFKELVSSETVDFEGDPYSGLQIMGMLESRVLDFETVIITSVNEGVLPAGKTNNSFIPFEAKLSNSLPTYKEKDAVYTYHFYRLLQRAKDVYITYNTEPDILKGGEMSRFIRQLEFEGVHSITHNIISTKVNPQDQSLVEIQKDEALLNDLKAVAETGFSPSSLTNYIRNPIDFYNQTLLKINTFDDVEETVASNTFGNIIHKSLEEIYTPFIGTKLTAEALTSQTSSIKKIVTHYFEKEYKKEDYLKGKNLLSFEIAQRYIENFIKQEIEDIKAGNNITIVALEKRLTTQLDYKELPFPVHLKGFVDRIDTYNNSLRIIDYKTGKVEQNQVEVINWEDLNSDYSKYSKSFQVLMYAYIYTQSTLNKMPLEAGIISFKNLKSGFLKFSKKDKPGAYAHKETIISKDILKEFSNQLKALILEIFNPEIPFTEKEL</sequence>
<dbReference type="InterPro" id="IPR011335">
    <property type="entry name" value="Restrct_endonuc-II-like"/>
</dbReference>
<accession>A0ABU2YIE6</accession>
<name>A0ABU2YIE6_9FLAO</name>
<dbReference type="RefSeq" id="WP_311426718.1">
    <property type="nucleotide sequence ID" value="NZ_JAVRIA010000002.1"/>
</dbReference>
<dbReference type="Proteomes" id="UP001259492">
    <property type="component" value="Unassembled WGS sequence"/>
</dbReference>
<protein>
    <submittedName>
        <fullName evidence="2">PD-(D/E)XK nuclease family protein</fullName>
    </submittedName>
</protein>